<evidence type="ECO:0000313" key="3">
    <source>
        <dbReference type="EMBL" id="VDL19027.1"/>
    </source>
</evidence>
<evidence type="ECO:0000313" key="5">
    <source>
        <dbReference type="WBParaSite" id="HDID_0000156501-mRNA-1"/>
    </source>
</evidence>
<protein>
    <submittedName>
        <fullName evidence="5">Anaphase-promoting complex subunit 1</fullName>
    </submittedName>
</protein>
<accession>A0A158QCI9</accession>
<sequence>MSFGAKPTDILEPPWSPSREPPPPRLLKVLGLVPPVLSNRPSSSSHRSTFDAPSAGRLIQLTNKVYCRTVAQTMSGPLAATLPMLHRAQSTCPFQMREAPLELEQNPPFGEVMNGGKILLGLQESGGGPPVFADMAHVPPVLRNTAQWSWRSWLGPTVRRWHFENFNIRLQSDKLRRISNFPVFDNSSDNCTPRYEQTKITVTARIFTTLPDTGERMYLSDILPGGVNLDDISSREYSHLSHRPAELDVTHLLPSWSLRLRPFPSTSDFSASPPRQPAVIFRNKRSAYPILIGRSEGHVRIELIAAPKDSQPLAFKDVSIVSTEKNDFVRLKVECISWLITLSGHLDPHPSAETLLRSTTDSYGVAIVNEETSQALLPNEKEMIADFASHPHPRVLNLIVRGQDPTDLNVVTAQLNSGSLQNASSSNQNVFCPLGKIALSLVLEDGSEMGLYLLPEGQVRVSAQLQTTRKLIVWDPSKPLRITPVTEEGKALVAAGKIGLGPMVDAKSIALWAGQPVCSPRPSMFLPDTRPLVSISTGSQEDPGSPVDGFDWEQDAIEKFRRSNPDNHNLTDAQAESFFSAPMKYALFSIIIFSAIFFSVGCLALIIARHRRIVRRRKARIEDDPNNSVSGGKLPEGIFPVSPHMSTTTAATATTMNPGLSCSSVFSGNSGGAHTPAQTAELINQWTGRQSHQILPPPQCSSCSNSVGTRSPESDAVRNDLRASAMVDMRFSQVNVPSMKLNASQAGMMSPASPNFSSKWRAPESLGSAPSSRNTGSPSTNDEGFASGPLDLQVKRQIYSRGDSGGWGLGVSQTVQSPCPCQASSPHTSHHSSDIIRGSACGYIQGGYMGTSMAGLDSSRFYGGPSGDSIPPRLTLAHDPESIGTSKYLSKLNQLPPSLLLPSEMMKMETSHTAGAGFIGDTTEDKMLMDSGRESQDKTSSSGTSSGMNKDFSSMSGIEMTQVDV</sequence>
<feature type="region of interest" description="Disordered" evidence="1">
    <location>
        <begin position="1"/>
        <end position="23"/>
    </location>
</feature>
<dbReference type="EMBL" id="UYSG01000302">
    <property type="protein sequence ID" value="VDL19027.1"/>
    <property type="molecule type" value="Genomic_DNA"/>
</dbReference>
<feature type="region of interest" description="Disordered" evidence="1">
    <location>
        <begin position="915"/>
        <end position="965"/>
    </location>
</feature>
<feature type="compositionally biased region" description="Pro residues" evidence="1">
    <location>
        <begin position="14"/>
        <end position="23"/>
    </location>
</feature>
<dbReference type="AlphaFoldDB" id="A0A158QCI9"/>
<keyword evidence="2" id="KW-0472">Membrane</keyword>
<proteinExistence type="predicted"/>
<feature type="compositionally biased region" description="Polar residues" evidence="1">
    <location>
        <begin position="768"/>
        <end position="782"/>
    </location>
</feature>
<feature type="region of interest" description="Disordered" evidence="1">
    <location>
        <begin position="693"/>
        <end position="715"/>
    </location>
</feature>
<feature type="transmembrane region" description="Helical" evidence="2">
    <location>
        <begin position="585"/>
        <end position="608"/>
    </location>
</feature>
<feature type="compositionally biased region" description="Polar residues" evidence="1">
    <location>
        <begin position="700"/>
        <end position="711"/>
    </location>
</feature>
<organism evidence="5">
    <name type="scientific">Hymenolepis diminuta</name>
    <name type="common">Rat tapeworm</name>
    <dbReference type="NCBI Taxonomy" id="6216"/>
    <lineage>
        <taxon>Eukaryota</taxon>
        <taxon>Metazoa</taxon>
        <taxon>Spiralia</taxon>
        <taxon>Lophotrochozoa</taxon>
        <taxon>Platyhelminthes</taxon>
        <taxon>Cestoda</taxon>
        <taxon>Eucestoda</taxon>
        <taxon>Cyclophyllidea</taxon>
        <taxon>Hymenolepididae</taxon>
        <taxon>Hymenolepis</taxon>
    </lineage>
</organism>
<evidence type="ECO:0000256" key="2">
    <source>
        <dbReference type="SAM" id="Phobius"/>
    </source>
</evidence>
<dbReference type="OrthoDB" id="6247150at2759"/>
<feature type="region of interest" description="Disordered" evidence="1">
    <location>
        <begin position="745"/>
        <end position="788"/>
    </location>
</feature>
<feature type="compositionally biased region" description="Polar residues" evidence="1">
    <location>
        <begin position="745"/>
        <end position="758"/>
    </location>
</feature>
<keyword evidence="2" id="KW-0812">Transmembrane</keyword>
<reference evidence="5" key="1">
    <citation type="submission" date="2016-04" db="UniProtKB">
        <authorList>
            <consortium name="WormBaseParasite"/>
        </authorList>
    </citation>
    <scope>IDENTIFICATION</scope>
</reference>
<keyword evidence="2" id="KW-1133">Transmembrane helix</keyword>
<dbReference type="WBParaSite" id="HDID_0000156501-mRNA-1">
    <property type="protein sequence ID" value="HDID_0000156501-mRNA-1"/>
    <property type="gene ID" value="HDID_0000156501"/>
</dbReference>
<dbReference type="Proteomes" id="UP000274504">
    <property type="component" value="Unassembled WGS sequence"/>
</dbReference>
<evidence type="ECO:0000256" key="1">
    <source>
        <dbReference type="SAM" id="MobiDB-lite"/>
    </source>
</evidence>
<name>A0A158QCI9_HYMDI</name>
<reference evidence="3 4" key="2">
    <citation type="submission" date="2018-11" db="EMBL/GenBank/DDBJ databases">
        <authorList>
            <consortium name="Pathogen Informatics"/>
        </authorList>
    </citation>
    <scope>NUCLEOTIDE SEQUENCE [LARGE SCALE GENOMIC DNA]</scope>
</reference>
<gene>
    <name evidence="3" type="ORF">HDID_LOCUS1566</name>
</gene>
<feature type="compositionally biased region" description="Basic and acidic residues" evidence="1">
    <location>
        <begin position="923"/>
        <end position="937"/>
    </location>
</feature>
<evidence type="ECO:0000313" key="4">
    <source>
        <dbReference type="Proteomes" id="UP000274504"/>
    </source>
</evidence>